<dbReference type="PANTHER" id="PTHR43173:SF34">
    <property type="entry name" value="ABC1 ATYPICAL KINASE-LIKE DOMAIN-CONTAINING PROTEIN"/>
    <property type="match status" value="1"/>
</dbReference>
<keyword evidence="3" id="KW-1185">Reference proteome</keyword>
<dbReference type="InterPro" id="IPR000719">
    <property type="entry name" value="Prot_kinase_dom"/>
</dbReference>
<comment type="caution">
    <text evidence="2">The sequence shown here is derived from an EMBL/GenBank/DDBJ whole genome shotgun (WGS) entry which is preliminary data.</text>
</comment>
<evidence type="ECO:0000313" key="2">
    <source>
        <dbReference type="EMBL" id="KAJ3083974.1"/>
    </source>
</evidence>
<name>A0AAD5X615_9FUNG</name>
<dbReference type="SUPFAM" id="SSF56112">
    <property type="entry name" value="Protein kinase-like (PK-like)"/>
    <property type="match status" value="1"/>
</dbReference>
<feature type="non-terminal residue" evidence="2">
    <location>
        <position position="1"/>
    </location>
</feature>
<dbReference type="Pfam" id="PF03109">
    <property type="entry name" value="ABC1"/>
    <property type="match status" value="2"/>
</dbReference>
<dbReference type="InterPro" id="IPR051130">
    <property type="entry name" value="Mito_struct-func_regulator"/>
</dbReference>
<dbReference type="InterPro" id="IPR011009">
    <property type="entry name" value="Kinase-like_dom_sf"/>
</dbReference>
<dbReference type="GO" id="GO:0005524">
    <property type="term" value="F:ATP binding"/>
    <property type="evidence" value="ECO:0007669"/>
    <property type="project" value="InterPro"/>
</dbReference>
<dbReference type="GO" id="GO:0004672">
    <property type="term" value="F:protein kinase activity"/>
    <property type="evidence" value="ECO:0007669"/>
    <property type="project" value="InterPro"/>
</dbReference>
<sequence>MTNWKRVVGVGAVGIGVGASWWRLLPEDERAGVRRGVVLWTQLGPVVARYRLEALRHAVFATDAAQRQTDYARLDERHADDVLATLQRLRGFYVKAGQFVAQRSDVVSAPYVQRLRSLEDAVPPLLDGDGARAAVRAGLGLAPPAFDAVFAAFDAAPLGSASIGQVHRAVLRRDGKHVAVKILSPGAERLFAADFATARAFCAFFSPEQLVMFDEIEAQFVNEFDYRVEASNLNKMHKNMTPHFGSLIVVPRAYPEFCSRTVLTMDYLDGIKLVDGVRNVAREWCERNGTSLETYEFEMREKYLREGLPPAYTGPSATAIDLYTAFVRLSDATINFPFFLYNSTLACFLPPSLLQKVAFSYRKSFIPLNSARIMDTLLKVHGHQVLIDGFLNGDPHPGNFLLLNDGRIGLLDMGQIKVLDYQQRLFIARLYKALADGDREGLKTLCVD</sequence>
<gene>
    <name evidence="2" type="ORF">HK100_009366</name>
</gene>
<reference evidence="2" key="1">
    <citation type="submission" date="2020-05" db="EMBL/GenBank/DDBJ databases">
        <title>Phylogenomic resolution of chytrid fungi.</title>
        <authorList>
            <person name="Stajich J.E."/>
            <person name="Amses K."/>
            <person name="Simmons R."/>
            <person name="Seto K."/>
            <person name="Myers J."/>
            <person name="Bonds A."/>
            <person name="Quandt C.A."/>
            <person name="Barry K."/>
            <person name="Liu P."/>
            <person name="Grigoriev I."/>
            <person name="Longcore J.E."/>
            <person name="James T.Y."/>
        </authorList>
    </citation>
    <scope>NUCLEOTIDE SEQUENCE</scope>
    <source>
        <strain evidence="2">JEL0513</strain>
    </source>
</reference>
<accession>A0AAD5X615</accession>
<dbReference type="CDD" id="cd05121">
    <property type="entry name" value="ABC1_ADCK3-like"/>
    <property type="match status" value="1"/>
</dbReference>
<evidence type="ECO:0000313" key="3">
    <source>
        <dbReference type="Proteomes" id="UP001211907"/>
    </source>
</evidence>
<dbReference type="PANTHER" id="PTHR43173">
    <property type="entry name" value="ABC1 FAMILY PROTEIN"/>
    <property type="match status" value="1"/>
</dbReference>
<proteinExistence type="predicted"/>
<dbReference type="Proteomes" id="UP001211907">
    <property type="component" value="Unassembled WGS sequence"/>
</dbReference>
<feature type="domain" description="Protein kinase" evidence="1">
    <location>
        <begin position="152"/>
        <end position="448"/>
    </location>
</feature>
<organism evidence="2 3">
    <name type="scientific">Physocladia obscura</name>
    <dbReference type="NCBI Taxonomy" id="109957"/>
    <lineage>
        <taxon>Eukaryota</taxon>
        <taxon>Fungi</taxon>
        <taxon>Fungi incertae sedis</taxon>
        <taxon>Chytridiomycota</taxon>
        <taxon>Chytridiomycota incertae sedis</taxon>
        <taxon>Chytridiomycetes</taxon>
        <taxon>Chytridiales</taxon>
        <taxon>Chytriomycetaceae</taxon>
        <taxon>Physocladia</taxon>
    </lineage>
</organism>
<dbReference type="PROSITE" id="PS50011">
    <property type="entry name" value="PROTEIN_KINASE_DOM"/>
    <property type="match status" value="1"/>
</dbReference>
<evidence type="ECO:0000259" key="1">
    <source>
        <dbReference type="PROSITE" id="PS50011"/>
    </source>
</evidence>
<dbReference type="AlphaFoldDB" id="A0AAD5X615"/>
<dbReference type="InterPro" id="IPR004147">
    <property type="entry name" value="ABC1_dom"/>
</dbReference>
<dbReference type="EMBL" id="JADGJH010004794">
    <property type="protein sequence ID" value="KAJ3083974.1"/>
    <property type="molecule type" value="Genomic_DNA"/>
</dbReference>
<protein>
    <recommendedName>
        <fullName evidence="1">Protein kinase domain-containing protein</fullName>
    </recommendedName>
</protein>